<feature type="transmembrane region" description="Helical" evidence="1">
    <location>
        <begin position="168"/>
        <end position="186"/>
    </location>
</feature>
<keyword evidence="1" id="KW-0472">Membrane</keyword>
<dbReference type="EMBL" id="QRZA01000023">
    <property type="protein sequence ID" value="RGV32185.1"/>
    <property type="molecule type" value="Genomic_DNA"/>
</dbReference>
<organism evidence="2 3">
    <name type="scientific">Butyricimonas virosa</name>
    <dbReference type="NCBI Taxonomy" id="544645"/>
    <lineage>
        <taxon>Bacteria</taxon>
        <taxon>Pseudomonadati</taxon>
        <taxon>Bacteroidota</taxon>
        <taxon>Bacteroidia</taxon>
        <taxon>Bacteroidales</taxon>
        <taxon>Odoribacteraceae</taxon>
        <taxon>Butyricimonas</taxon>
    </lineage>
</organism>
<dbReference type="RefSeq" id="WP_118261086.1">
    <property type="nucleotide sequence ID" value="NZ_QRZA01000023.1"/>
</dbReference>
<feature type="transmembrane region" description="Helical" evidence="1">
    <location>
        <begin position="295"/>
        <end position="315"/>
    </location>
</feature>
<dbReference type="Proteomes" id="UP000283589">
    <property type="component" value="Unassembled WGS sequence"/>
</dbReference>
<evidence type="ECO:0008006" key="4">
    <source>
        <dbReference type="Google" id="ProtNLM"/>
    </source>
</evidence>
<feature type="transmembrane region" description="Helical" evidence="1">
    <location>
        <begin position="18"/>
        <end position="36"/>
    </location>
</feature>
<keyword evidence="1" id="KW-1133">Transmembrane helix</keyword>
<gene>
    <name evidence="2" type="ORF">DWW18_14960</name>
</gene>
<feature type="transmembrane region" description="Helical" evidence="1">
    <location>
        <begin position="73"/>
        <end position="91"/>
    </location>
</feature>
<protein>
    <recommendedName>
        <fullName evidence="4">Acyltransferase 3 domain-containing protein</fullName>
    </recommendedName>
</protein>
<dbReference type="AlphaFoldDB" id="A0A412WXE4"/>
<feature type="transmembrane region" description="Helical" evidence="1">
    <location>
        <begin position="235"/>
        <end position="250"/>
    </location>
</feature>
<sequence>MNHTVTFNKSGYEPFFDFIKAYAILCVLMGHTFPYLKASGYSLWYGMQVPLFVLVQVFHVFKKECYNFSLKHLFKRILCPFLVIQLIPISFEIFKTGCSNNMIINYIFRGGYGPGAYYPWIYIQLAAVLACLKPWFDKGSKTKQLVIMLLISESLEILSSFIGFPGYLYRLLSIRYFFLIYLGWLWVKEGIVLNVRTIAFSLLSMGAIIYFDYYYTPTEPWFYDTAWRCHRWPCYFYVSTLFCGILYWIYNKTKGNTIVEYVSKTLAKCSYEIFLIQMVIIPMMSQMHFMKNMCLNFCFRTTLVFVISIVGGYLFNKIYNKISF</sequence>
<feature type="transmembrane region" description="Helical" evidence="1">
    <location>
        <begin position="198"/>
        <end position="215"/>
    </location>
</feature>
<evidence type="ECO:0000313" key="3">
    <source>
        <dbReference type="Proteomes" id="UP000283589"/>
    </source>
</evidence>
<keyword evidence="1" id="KW-0812">Transmembrane</keyword>
<evidence type="ECO:0000313" key="2">
    <source>
        <dbReference type="EMBL" id="RGV32185.1"/>
    </source>
</evidence>
<proteinExistence type="predicted"/>
<feature type="transmembrane region" description="Helical" evidence="1">
    <location>
        <begin position="145"/>
        <end position="162"/>
    </location>
</feature>
<feature type="transmembrane region" description="Helical" evidence="1">
    <location>
        <begin position="42"/>
        <end position="61"/>
    </location>
</feature>
<evidence type="ECO:0000256" key="1">
    <source>
        <dbReference type="SAM" id="Phobius"/>
    </source>
</evidence>
<comment type="caution">
    <text evidence="2">The sequence shown here is derived from an EMBL/GenBank/DDBJ whole genome shotgun (WGS) entry which is preliminary data.</text>
</comment>
<accession>A0A412WXE4</accession>
<feature type="transmembrane region" description="Helical" evidence="1">
    <location>
        <begin position="117"/>
        <end position="136"/>
    </location>
</feature>
<reference evidence="2 3" key="1">
    <citation type="submission" date="2018-08" db="EMBL/GenBank/DDBJ databases">
        <title>A genome reference for cultivated species of the human gut microbiota.</title>
        <authorList>
            <person name="Zou Y."/>
            <person name="Xue W."/>
            <person name="Luo G."/>
        </authorList>
    </citation>
    <scope>NUCLEOTIDE SEQUENCE [LARGE SCALE GENOMIC DNA]</scope>
    <source>
        <strain evidence="2 3">AF14-49</strain>
    </source>
</reference>
<name>A0A412WXE4_9BACT</name>